<feature type="compositionally biased region" description="Basic residues" evidence="1">
    <location>
        <begin position="224"/>
        <end position="251"/>
    </location>
</feature>
<evidence type="ECO:0000256" key="1">
    <source>
        <dbReference type="SAM" id="MobiDB-lite"/>
    </source>
</evidence>
<feature type="signal peptide" evidence="2">
    <location>
        <begin position="1"/>
        <end position="28"/>
    </location>
</feature>
<evidence type="ECO:0000256" key="2">
    <source>
        <dbReference type="SAM" id="SignalP"/>
    </source>
</evidence>
<reference evidence="5" key="1">
    <citation type="journal article" date="2019" name="Int. J. Syst. Evol. Microbiol.">
        <title>The Global Catalogue of Microorganisms (GCM) 10K type strain sequencing project: providing services to taxonomists for standard genome sequencing and annotation.</title>
        <authorList>
            <consortium name="The Broad Institute Genomics Platform"/>
            <consortium name="The Broad Institute Genome Sequencing Center for Infectious Disease"/>
            <person name="Wu L."/>
            <person name="Ma J."/>
        </authorList>
    </citation>
    <scope>NUCLEOTIDE SEQUENCE [LARGE SCALE GENOMIC DNA]</scope>
    <source>
        <strain evidence="5">JCM 17137</strain>
    </source>
</reference>
<dbReference type="Pfam" id="PF16976">
    <property type="entry name" value="RcpC"/>
    <property type="match status" value="1"/>
</dbReference>
<feature type="region of interest" description="Disordered" evidence="1">
    <location>
        <begin position="224"/>
        <end position="257"/>
    </location>
</feature>
<accession>A0ABP7FPH5</accession>
<gene>
    <name evidence="4" type="ORF">GCM10022402_22980</name>
</gene>
<comment type="caution">
    <text evidence="4">The sequence shown here is derived from an EMBL/GenBank/DDBJ whole genome shotgun (WGS) entry which is preliminary data.</text>
</comment>
<dbReference type="RefSeq" id="WP_344970711.1">
    <property type="nucleotide sequence ID" value="NZ_BAABDD010000008.1"/>
</dbReference>
<keyword evidence="5" id="KW-1185">Reference proteome</keyword>
<feature type="chain" id="PRO_5046143478" description="Flp pilus assembly protein RcpC/CpaB domain-containing protein" evidence="2">
    <location>
        <begin position="29"/>
        <end position="257"/>
    </location>
</feature>
<sequence>MLTDSPRRGRLRRLRITLLLARHRRALAALCAVAALGCAVLAVRPPAPATVEVVVAAHDHDARQPLEARDVTVAALAREAVPDSAISAERDLTGTWLSAPVRRGEVLTPARLADPPAAAYGPALVAAPVRLADPGAVSLLRPGSRVDVLAAAGEGLALGAARPAATATTVVSDRPVVALPAAEGDTAGPAGDSEALVVVAVTEEEAQRLAGHAAGSRLSVTIRRRARGRCDRRGRRRRTGPRTVRGGRRQRGPPVRL</sequence>
<name>A0ABP7FPH5_9ACTN</name>
<evidence type="ECO:0000259" key="3">
    <source>
        <dbReference type="Pfam" id="PF16976"/>
    </source>
</evidence>
<dbReference type="InterPro" id="IPR031571">
    <property type="entry name" value="RcpC_dom"/>
</dbReference>
<evidence type="ECO:0000313" key="5">
    <source>
        <dbReference type="Proteomes" id="UP001500908"/>
    </source>
</evidence>
<evidence type="ECO:0000313" key="4">
    <source>
        <dbReference type="EMBL" id="GAA3742688.1"/>
    </source>
</evidence>
<dbReference type="Proteomes" id="UP001500908">
    <property type="component" value="Unassembled WGS sequence"/>
</dbReference>
<dbReference type="CDD" id="cd11614">
    <property type="entry name" value="SAF_CpaB_FlgA_like"/>
    <property type="match status" value="1"/>
</dbReference>
<feature type="domain" description="Flp pilus assembly protein RcpC/CpaB" evidence="3">
    <location>
        <begin position="133"/>
        <end position="223"/>
    </location>
</feature>
<organism evidence="4 5">
    <name type="scientific">Salinactinospora qingdaonensis</name>
    <dbReference type="NCBI Taxonomy" id="702744"/>
    <lineage>
        <taxon>Bacteria</taxon>
        <taxon>Bacillati</taxon>
        <taxon>Actinomycetota</taxon>
        <taxon>Actinomycetes</taxon>
        <taxon>Streptosporangiales</taxon>
        <taxon>Nocardiopsidaceae</taxon>
        <taxon>Salinactinospora</taxon>
    </lineage>
</organism>
<dbReference type="EMBL" id="BAABDD010000008">
    <property type="protein sequence ID" value="GAA3742688.1"/>
    <property type="molecule type" value="Genomic_DNA"/>
</dbReference>
<proteinExistence type="predicted"/>
<keyword evidence="2" id="KW-0732">Signal</keyword>
<protein>
    <recommendedName>
        <fullName evidence="3">Flp pilus assembly protein RcpC/CpaB domain-containing protein</fullName>
    </recommendedName>
</protein>